<dbReference type="Pfam" id="PF00226">
    <property type="entry name" value="DnaJ"/>
    <property type="match status" value="1"/>
</dbReference>
<dbReference type="Pfam" id="PF12339">
    <property type="entry name" value="DNAJ_related"/>
    <property type="match status" value="1"/>
</dbReference>
<name>A4BC39_9GAMM</name>
<accession>A4BC39</accession>
<evidence type="ECO:0000313" key="3">
    <source>
        <dbReference type="EMBL" id="EAR10524.1"/>
    </source>
</evidence>
<dbReference type="Proteomes" id="UP000005953">
    <property type="component" value="Unassembled WGS sequence"/>
</dbReference>
<dbReference type="SMART" id="SM00271">
    <property type="entry name" value="DnaJ"/>
    <property type="match status" value="1"/>
</dbReference>
<gene>
    <name evidence="3" type="ORF">MED297_01845</name>
</gene>
<feature type="domain" description="J" evidence="2">
    <location>
        <begin position="142"/>
        <end position="195"/>
    </location>
</feature>
<evidence type="ECO:0000256" key="1">
    <source>
        <dbReference type="ARBA" id="ARBA00023186"/>
    </source>
</evidence>
<evidence type="ECO:0000313" key="4">
    <source>
        <dbReference type="Proteomes" id="UP000005953"/>
    </source>
</evidence>
<reference evidence="3 4" key="1">
    <citation type="submission" date="2006-02" db="EMBL/GenBank/DDBJ databases">
        <authorList>
            <person name="Pinhassi J."/>
            <person name="Pedros-Alio C."/>
            <person name="Ferriera S."/>
            <person name="Johnson J."/>
            <person name="Kravitz S."/>
            <person name="Halpern A."/>
            <person name="Remington K."/>
            <person name="Beeson K."/>
            <person name="Tran B."/>
            <person name="Rogers Y.-H."/>
            <person name="Friedman R."/>
            <person name="Venter J.C."/>
        </authorList>
    </citation>
    <scope>NUCLEOTIDE SEQUENCE [LARGE SCALE GENOMIC DNA]</scope>
    <source>
        <strain evidence="3 4">MED297</strain>
    </source>
</reference>
<dbReference type="OrthoDB" id="581986at2"/>
<evidence type="ECO:0000259" key="2">
    <source>
        <dbReference type="PROSITE" id="PS50076"/>
    </source>
</evidence>
<dbReference type="CDD" id="cd06257">
    <property type="entry name" value="DnaJ"/>
    <property type="match status" value="1"/>
</dbReference>
<dbReference type="EMBL" id="AAOE01000004">
    <property type="protein sequence ID" value="EAR10524.1"/>
    <property type="molecule type" value="Genomic_DNA"/>
</dbReference>
<dbReference type="SUPFAM" id="SSF46565">
    <property type="entry name" value="Chaperone J-domain"/>
    <property type="match status" value="1"/>
</dbReference>
<keyword evidence="4" id="KW-1185">Reference proteome</keyword>
<dbReference type="InterPro" id="IPR036869">
    <property type="entry name" value="J_dom_sf"/>
</dbReference>
<protein>
    <recommendedName>
        <fullName evidence="2">J domain-containing protein</fullName>
    </recommendedName>
</protein>
<dbReference type="InterPro" id="IPR021059">
    <property type="entry name" value="DnaJ-related_N"/>
</dbReference>
<sequence length="196" mass="22377">MKLTNTDPGLLAALDTLLSEQPSGIGEMELMNALDKRYPELFPRPDLSDRLLLFQHHFLLRHHLYVLQQQLSEAGTGWLELELVTITKRPLNSSTLQQVGRFDGVRDYYLDLNNLAAETQQSVDEMISGFWKAMAAYQQAPEARQVLGLTGQESREEIRGIVRRLSQQHHPDKGGDPEKFRAIQQAWDQLKNQPDS</sequence>
<dbReference type="Gene3D" id="1.10.287.110">
    <property type="entry name" value="DnaJ domain"/>
    <property type="match status" value="1"/>
</dbReference>
<organism evidence="3 4">
    <name type="scientific">Reinekea blandensis MED297</name>
    <dbReference type="NCBI Taxonomy" id="314283"/>
    <lineage>
        <taxon>Bacteria</taxon>
        <taxon>Pseudomonadati</taxon>
        <taxon>Pseudomonadota</taxon>
        <taxon>Gammaproteobacteria</taxon>
        <taxon>Oceanospirillales</taxon>
        <taxon>Saccharospirillaceae</taxon>
        <taxon>Reinekea</taxon>
    </lineage>
</organism>
<dbReference type="RefSeq" id="WP_008046866.1">
    <property type="nucleotide sequence ID" value="NZ_CH724153.1"/>
</dbReference>
<dbReference type="AlphaFoldDB" id="A4BC39"/>
<keyword evidence="1" id="KW-0143">Chaperone</keyword>
<dbReference type="PROSITE" id="PS50076">
    <property type="entry name" value="DNAJ_2"/>
    <property type="match status" value="1"/>
</dbReference>
<dbReference type="InterPro" id="IPR001623">
    <property type="entry name" value="DnaJ_domain"/>
</dbReference>
<dbReference type="HOGENOM" id="CLU_103241_0_0_6"/>
<dbReference type="STRING" id="314283.MED297_01845"/>
<comment type="caution">
    <text evidence="3">The sequence shown here is derived from an EMBL/GenBank/DDBJ whole genome shotgun (WGS) entry which is preliminary data.</text>
</comment>
<proteinExistence type="predicted"/>